<protein>
    <submittedName>
        <fullName evidence="4">M23 family metallopeptidase</fullName>
    </submittedName>
</protein>
<evidence type="ECO:0000256" key="2">
    <source>
        <dbReference type="SAM" id="Phobius"/>
    </source>
</evidence>
<feature type="region of interest" description="Disordered" evidence="1">
    <location>
        <begin position="1"/>
        <end position="147"/>
    </location>
</feature>
<dbReference type="Proteomes" id="UP000535838">
    <property type="component" value="Unassembled WGS sequence"/>
</dbReference>
<dbReference type="EMBL" id="JACJVQ010000005">
    <property type="protein sequence ID" value="MBB6633924.1"/>
    <property type="molecule type" value="Genomic_DNA"/>
</dbReference>
<evidence type="ECO:0000256" key="1">
    <source>
        <dbReference type="SAM" id="MobiDB-lite"/>
    </source>
</evidence>
<organism evidence="4 5">
    <name type="scientific">Cohnella thailandensis</name>
    <dbReference type="NCBI Taxonomy" id="557557"/>
    <lineage>
        <taxon>Bacteria</taxon>
        <taxon>Bacillati</taxon>
        <taxon>Bacillota</taxon>
        <taxon>Bacilli</taxon>
        <taxon>Bacillales</taxon>
        <taxon>Paenibacillaceae</taxon>
        <taxon>Cohnella</taxon>
    </lineage>
</organism>
<keyword evidence="2" id="KW-0812">Transmembrane</keyword>
<dbReference type="RefSeq" id="WP_185119131.1">
    <property type="nucleotide sequence ID" value="NZ_JACJVQ010000005.1"/>
</dbReference>
<dbReference type="PANTHER" id="PTHR21666:SF274">
    <property type="entry name" value="STAGE IV SPORULATION PROTEIN FA"/>
    <property type="match status" value="1"/>
</dbReference>
<dbReference type="InterPro" id="IPR016047">
    <property type="entry name" value="M23ase_b-sheet_dom"/>
</dbReference>
<dbReference type="CDD" id="cd12797">
    <property type="entry name" value="M23_peptidase"/>
    <property type="match status" value="1"/>
</dbReference>
<dbReference type="AlphaFoldDB" id="A0A841SPP4"/>
<keyword evidence="2" id="KW-1133">Transmembrane helix</keyword>
<dbReference type="InterPro" id="IPR011055">
    <property type="entry name" value="Dup_hybrid_motif"/>
</dbReference>
<accession>A0A841SPP4</accession>
<proteinExistence type="predicted"/>
<keyword evidence="2" id="KW-0472">Membrane</keyword>
<dbReference type="InterPro" id="IPR050570">
    <property type="entry name" value="Cell_wall_metabolism_enzyme"/>
</dbReference>
<name>A0A841SPP4_9BACL</name>
<dbReference type="Gene3D" id="2.70.70.10">
    <property type="entry name" value="Glucose Permease (Domain IIA)"/>
    <property type="match status" value="1"/>
</dbReference>
<feature type="domain" description="M23ase beta-sheet core" evidence="3">
    <location>
        <begin position="283"/>
        <end position="377"/>
    </location>
</feature>
<feature type="compositionally biased region" description="Basic and acidic residues" evidence="1">
    <location>
        <begin position="107"/>
        <end position="127"/>
    </location>
</feature>
<evidence type="ECO:0000313" key="4">
    <source>
        <dbReference type="EMBL" id="MBB6633924.1"/>
    </source>
</evidence>
<gene>
    <name evidence="4" type="ORF">H7B67_07370</name>
</gene>
<dbReference type="GO" id="GO:0004222">
    <property type="term" value="F:metalloendopeptidase activity"/>
    <property type="evidence" value="ECO:0007669"/>
    <property type="project" value="TreeGrafter"/>
</dbReference>
<evidence type="ECO:0000259" key="3">
    <source>
        <dbReference type="Pfam" id="PF01551"/>
    </source>
</evidence>
<keyword evidence="5" id="KW-1185">Reference proteome</keyword>
<dbReference type="PANTHER" id="PTHR21666">
    <property type="entry name" value="PEPTIDASE-RELATED"/>
    <property type="match status" value="1"/>
</dbReference>
<feature type="transmembrane region" description="Helical" evidence="2">
    <location>
        <begin position="185"/>
        <end position="203"/>
    </location>
</feature>
<sequence length="384" mass="42894">MQVRDNIRERRRNRIMQLTGVRPESRRSEPKTIESPERGGYSNEELPEERIERIKTSSNLIPSQGARLNADSDSEAESQEDSLTALNRWLDSADSPEVQRRPPAAAREPRDSFAEQDPEKWWKERQRMQFSNRRPVGNEDSIPAGMGSIKSLSDFPNLARGGSGWREGPAEPPHDGGWSRFIRGFMMRAAIALLLLGAAWAWFRFELPGSGQAKAWTVQAITRDMDYVAVQEWYERTFGSTPAFLELLNRRDNTEAVSADWNREEIALPLTGTIVQPFEQDGTGIRMSAPAGSPVKAVHTGRVTQVTLDEQGIATIQIQHPNRVVSVYGNVDNVVVKANDWVETGAKLGEAAALAAGEDEEGGFYFALKRDGKFLDPTEVIPFD</sequence>
<evidence type="ECO:0000313" key="5">
    <source>
        <dbReference type="Proteomes" id="UP000535838"/>
    </source>
</evidence>
<dbReference type="Pfam" id="PF01551">
    <property type="entry name" value="Peptidase_M23"/>
    <property type="match status" value="1"/>
</dbReference>
<feature type="compositionally biased region" description="Basic and acidic residues" evidence="1">
    <location>
        <begin position="23"/>
        <end position="37"/>
    </location>
</feature>
<dbReference type="SUPFAM" id="SSF51261">
    <property type="entry name" value="Duplicated hybrid motif"/>
    <property type="match status" value="1"/>
</dbReference>
<comment type="caution">
    <text evidence="4">The sequence shown here is derived from an EMBL/GenBank/DDBJ whole genome shotgun (WGS) entry which is preliminary data.</text>
</comment>
<reference evidence="4 5" key="1">
    <citation type="submission" date="2020-08" db="EMBL/GenBank/DDBJ databases">
        <title>Cohnella phylogeny.</title>
        <authorList>
            <person name="Dunlap C."/>
        </authorList>
    </citation>
    <scope>NUCLEOTIDE SEQUENCE [LARGE SCALE GENOMIC DNA]</scope>
    <source>
        <strain evidence="4 5">DSM 25241</strain>
    </source>
</reference>